<evidence type="ECO:0000313" key="1">
    <source>
        <dbReference type="EMBL" id="JAT08567.1"/>
    </source>
</evidence>
<dbReference type="SUPFAM" id="SSF56784">
    <property type="entry name" value="HAD-like"/>
    <property type="match status" value="1"/>
</dbReference>
<dbReference type="PANTHER" id="PTHR18901:SF38">
    <property type="entry name" value="PSEUDOURIDINE-5'-PHOSPHATASE"/>
    <property type="match status" value="1"/>
</dbReference>
<protein>
    <submittedName>
        <fullName evidence="2">Uncharacterized protein</fullName>
    </submittedName>
</protein>
<dbReference type="Gene3D" id="1.10.150.240">
    <property type="entry name" value="Putative phosphatase, domain 2"/>
    <property type="match status" value="1"/>
</dbReference>
<sequence>MGTLTPVTHIIFDLDGLLIDSETLYRKSYTALLEKYGKVYTEEIRFKVMGSTEQDFCRILVEELKLPMSAEEFEKVSTDWVLKDLKDVELKPGAERLVRYFHKNSVPMAVATSSGRATCEVKMERYPELTSCFNHVVMGSSDNEVVNGKPAPDIFFVAAKRFSDNPSPNKCLVFEDSYNGVLAAKAAGMQVVMVPDALVSQEKQKEATIVYKSLEDFVPEIFGLPPFDST</sequence>
<dbReference type="GO" id="GO:0016791">
    <property type="term" value="F:phosphatase activity"/>
    <property type="evidence" value="ECO:0007669"/>
    <property type="project" value="TreeGrafter"/>
</dbReference>
<dbReference type="EMBL" id="GEBQ01017952">
    <property type="protein sequence ID" value="JAT22025.1"/>
    <property type="molecule type" value="Transcribed_RNA"/>
</dbReference>
<dbReference type="SFLD" id="SFLDS00003">
    <property type="entry name" value="Haloacid_Dehalogenase"/>
    <property type="match status" value="1"/>
</dbReference>
<dbReference type="SFLD" id="SFLDG01129">
    <property type="entry name" value="C1.5:_HAD__Beta-PGM__Phosphata"/>
    <property type="match status" value="1"/>
</dbReference>
<accession>A0A1B6LEA4</accession>
<dbReference type="InterPro" id="IPR023214">
    <property type="entry name" value="HAD_sf"/>
</dbReference>
<dbReference type="NCBIfam" id="TIGR01509">
    <property type="entry name" value="HAD-SF-IA-v3"/>
    <property type="match status" value="1"/>
</dbReference>
<dbReference type="InterPro" id="IPR023198">
    <property type="entry name" value="PGP-like_dom2"/>
</dbReference>
<dbReference type="Gene3D" id="3.40.50.1000">
    <property type="entry name" value="HAD superfamily/HAD-like"/>
    <property type="match status" value="1"/>
</dbReference>
<organism evidence="2">
    <name type="scientific">Graphocephala atropunctata</name>
    <dbReference type="NCBI Taxonomy" id="36148"/>
    <lineage>
        <taxon>Eukaryota</taxon>
        <taxon>Metazoa</taxon>
        <taxon>Ecdysozoa</taxon>
        <taxon>Arthropoda</taxon>
        <taxon>Hexapoda</taxon>
        <taxon>Insecta</taxon>
        <taxon>Pterygota</taxon>
        <taxon>Neoptera</taxon>
        <taxon>Paraneoptera</taxon>
        <taxon>Hemiptera</taxon>
        <taxon>Auchenorrhyncha</taxon>
        <taxon>Membracoidea</taxon>
        <taxon>Cicadellidae</taxon>
        <taxon>Cicadellinae</taxon>
        <taxon>Cicadellini</taxon>
        <taxon>Graphocephala</taxon>
    </lineage>
</organism>
<dbReference type="InterPro" id="IPR036412">
    <property type="entry name" value="HAD-like_sf"/>
</dbReference>
<dbReference type="SFLD" id="SFLDG01135">
    <property type="entry name" value="C1.5.6:_HAD__Beta-PGM__Phospha"/>
    <property type="match status" value="1"/>
</dbReference>
<proteinExistence type="predicted"/>
<gene>
    <name evidence="1" type="ORF">g.11946</name>
    <name evidence="2" type="ORF">g.11947</name>
</gene>
<name>A0A1B6LEA4_9HEMI</name>
<dbReference type="InterPro" id="IPR006439">
    <property type="entry name" value="HAD-SF_hydro_IA"/>
</dbReference>
<dbReference type="AlphaFoldDB" id="A0A1B6LEA4"/>
<evidence type="ECO:0000313" key="2">
    <source>
        <dbReference type="EMBL" id="JAT22025.1"/>
    </source>
</evidence>
<reference evidence="2" key="1">
    <citation type="submission" date="2015-11" db="EMBL/GenBank/DDBJ databases">
        <title>De novo transcriptome assembly of four potential Pierce s Disease insect vectors from Arizona vineyards.</title>
        <authorList>
            <person name="Tassone E.E."/>
        </authorList>
    </citation>
    <scope>NUCLEOTIDE SEQUENCE</scope>
</reference>
<dbReference type="EMBL" id="GEBQ01031410">
    <property type="protein sequence ID" value="JAT08567.1"/>
    <property type="molecule type" value="Transcribed_RNA"/>
</dbReference>
<dbReference type="FunFam" id="3.40.50.1000:FF:000055">
    <property type="entry name" value="Haloacid dehalogenase-like hydrolase family protein"/>
    <property type="match status" value="1"/>
</dbReference>
<dbReference type="PANTHER" id="PTHR18901">
    <property type="entry name" value="2-DEOXYGLUCOSE-6-PHOSPHATE PHOSPHATASE 2"/>
    <property type="match status" value="1"/>
</dbReference>
<dbReference type="InterPro" id="IPR041492">
    <property type="entry name" value="HAD_2"/>
</dbReference>
<dbReference type="Pfam" id="PF13419">
    <property type="entry name" value="HAD_2"/>
    <property type="match status" value="1"/>
</dbReference>